<comment type="caution">
    <text evidence="1">The sequence shown here is derived from an EMBL/GenBank/DDBJ whole genome shotgun (WGS) entry which is preliminary data.</text>
</comment>
<evidence type="ECO:0000313" key="2">
    <source>
        <dbReference type="Proteomes" id="UP001149954"/>
    </source>
</evidence>
<organism evidence="1 2">
    <name type="scientific">Penicillium fimorum</name>
    <dbReference type="NCBI Taxonomy" id="1882269"/>
    <lineage>
        <taxon>Eukaryota</taxon>
        <taxon>Fungi</taxon>
        <taxon>Dikarya</taxon>
        <taxon>Ascomycota</taxon>
        <taxon>Pezizomycotina</taxon>
        <taxon>Eurotiomycetes</taxon>
        <taxon>Eurotiomycetidae</taxon>
        <taxon>Eurotiales</taxon>
        <taxon>Aspergillaceae</taxon>
        <taxon>Penicillium</taxon>
    </lineage>
</organism>
<dbReference type="Proteomes" id="UP001149954">
    <property type="component" value="Unassembled WGS sequence"/>
</dbReference>
<accession>A0A9W9Y550</accession>
<sequence>MELVVTLAMLAELTKELVMLIDNATTPETNHTNPKANTTISTKYLPKVHWFVADKISPKDRNIDPMNLLEQVDIGILVAALARALPDGDGDIPMQ</sequence>
<reference evidence="1" key="2">
    <citation type="journal article" date="2023" name="IMA Fungus">
        <title>Comparative genomic study of the Penicillium genus elucidates a diverse pangenome and 15 lateral gene transfer events.</title>
        <authorList>
            <person name="Petersen C."/>
            <person name="Sorensen T."/>
            <person name="Nielsen M.R."/>
            <person name="Sondergaard T.E."/>
            <person name="Sorensen J.L."/>
            <person name="Fitzpatrick D.A."/>
            <person name="Frisvad J.C."/>
            <person name="Nielsen K.L."/>
        </authorList>
    </citation>
    <scope>NUCLEOTIDE SEQUENCE</scope>
    <source>
        <strain evidence="1">IBT 29495</strain>
    </source>
</reference>
<evidence type="ECO:0000313" key="1">
    <source>
        <dbReference type="EMBL" id="KAJ5520494.1"/>
    </source>
</evidence>
<reference evidence="1" key="1">
    <citation type="submission" date="2022-12" db="EMBL/GenBank/DDBJ databases">
        <authorList>
            <person name="Petersen C."/>
        </authorList>
    </citation>
    <scope>NUCLEOTIDE SEQUENCE</scope>
    <source>
        <strain evidence="1">IBT 29495</strain>
    </source>
</reference>
<keyword evidence="2" id="KW-1185">Reference proteome</keyword>
<dbReference type="EMBL" id="JAPWDS010000001">
    <property type="protein sequence ID" value="KAJ5520494.1"/>
    <property type="molecule type" value="Genomic_DNA"/>
</dbReference>
<dbReference type="OrthoDB" id="4366799at2759"/>
<name>A0A9W9Y550_9EURO</name>
<gene>
    <name evidence="1" type="ORF">N7463_000947</name>
</gene>
<proteinExistence type="predicted"/>
<dbReference type="AlphaFoldDB" id="A0A9W9Y550"/>
<protein>
    <submittedName>
        <fullName evidence="1">Uncharacterized protein</fullName>
    </submittedName>
</protein>